<dbReference type="Proteomes" id="UP000078529">
    <property type="component" value="Unassembled WGS sequence"/>
</dbReference>
<evidence type="ECO:0000313" key="1">
    <source>
        <dbReference type="EMBL" id="KTR06282.1"/>
    </source>
</evidence>
<dbReference type="EMBL" id="LDQA01000019">
    <property type="protein sequence ID" value="KTR06282.1"/>
    <property type="molecule type" value="Genomic_DNA"/>
</dbReference>
<proteinExistence type="predicted"/>
<name>A0A175RTX6_9HYPH</name>
<gene>
    <name evidence="1" type="ORF">NS365_07605</name>
</gene>
<dbReference type="AlphaFoldDB" id="A0A175RTX6"/>
<keyword evidence="2" id="KW-1185">Reference proteome</keyword>
<dbReference type="PATRIC" id="fig|401562.4.peg.1253"/>
<evidence type="ECO:0000313" key="2">
    <source>
        <dbReference type="Proteomes" id="UP000078529"/>
    </source>
</evidence>
<sequence length="62" mass="6821">MAAAVEEDRIIAKAAQPPFVFGNCQPASELRTSYAVSDEQVAAELQTMKVRRRLRARAASRS</sequence>
<accession>A0A175RTX6</accession>
<reference evidence="1 2" key="1">
    <citation type="journal article" date="2016" name="Front. Microbiol.">
        <title>Genomic Resource of Rice Seed Associated Bacteria.</title>
        <authorList>
            <person name="Midha S."/>
            <person name="Bansal K."/>
            <person name="Sharma S."/>
            <person name="Kumar N."/>
            <person name="Patil P.P."/>
            <person name="Chaudhry V."/>
            <person name="Patil P.B."/>
        </authorList>
    </citation>
    <scope>NUCLEOTIDE SEQUENCE [LARGE SCALE GENOMIC DNA]</scope>
    <source>
        <strain evidence="1 2">NS365</strain>
    </source>
</reference>
<comment type="caution">
    <text evidence="1">The sequence shown here is derived from an EMBL/GenBank/DDBJ whole genome shotgun (WGS) entry which is preliminary data.</text>
</comment>
<organism evidence="1 2">
    <name type="scientific">Aureimonas ureilytica</name>
    <dbReference type="NCBI Taxonomy" id="401562"/>
    <lineage>
        <taxon>Bacteria</taxon>
        <taxon>Pseudomonadati</taxon>
        <taxon>Pseudomonadota</taxon>
        <taxon>Alphaproteobacteria</taxon>
        <taxon>Hyphomicrobiales</taxon>
        <taxon>Aurantimonadaceae</taxon>
        <taxon>Aureimonas</taxon>
    </lineage>
</organism>
<protein>
    <submittedName>
        <fullName evidence="1">Uncharacterized protein</fullName>
    </submittedName>
</protein>